<dbReference type="Proteomes" id="UP000325787">
    <property type="component" value="Chromosome"/>
</dbReference>
<sequence>MGPPQARRCLLRLVLFDLDDTLVDLAGAFRRWAVEFAAAHGLPGGAVPWLVDAGRRGPKDRFFAAVGARFGLAAPGELWAAYRARMPELVVPRPGVVEGVAALRSAGWLVGVVTNGQVDNQVGKLRGTGLLDLLDGWCASGEAGVRKPDPSLFRLAARRCGWRGGVGWVVGDDPVLDVVGGRAAGLRTCWVGAGRPWPGGLAEPDRVVEDTHLAISGLLAEPV</sequence>
<keyword evidence="5" id="KW-1185">Reference proteome</keyword>
<dbReference type="SFLD" id="SFLDG01129">
    <property type="entry name" value="C1.5:_HAD__Beta-PGM__Phosphata"/>
    <property type="match status" value="1"/>
</dbReference>
<gene>
    <name evidence="4" type="ORF">EKG83_31625</name>
</gene>
<organism evidence="4 5">
    <name type="scientific">Saccharothrix syringae</name>
    <name type="common">Nocardiopsis syringae</name>
    <dbReference type="NCBI Taxonomy" id="103733"/>
    <lineage>
        <taxon>Bacteria</taxon>
        <taxon>Bacillati</taxon>
        <taxon>Actinomycetota</taxon>
        <taxon>Actinomycetes</taxon>
        <taxon>Pseudonocardiales</taxon>
        <taxon>Pseudonocardiaceae</taxon>
        <taxon>Saccharothrix</taxon>
    </lineage>
</organism>
<dbReference type="PRINTS" id="PR00413">
    <property type="entry name" value="HADHALOGNASE"/>
</dbReference>
<dbReference type="Pfam" id="PF00702">
    <property type="entry name" value="Hydrolase"/>
    <property type="match status" value="1"/>
</dbReference>
<name>A0A5Q0H557_SACSY</name>
<dbReference type="InterPro" id="IPR051400">
    <property type="entry name" value="HAD-like_hydrolase"/>
</dbReference>
<dbReference type="InterPro" id="IPR036412">
    <property type="entry name" value="HAD-like_sf"/>
</dbReference>
<dbReference type="EMBL" id="CP034550">
    <property type="protein sequence ID" value="QFZ21337.1"/>
    <property type="molecule type" value="Genomic_DNA"/>
</dbReference>
<dbReference type="OrthoDB" id="3680851at2"/>
<evidence type="ECO:0000256" key="3">
    <source>
        <dbReference type="ARBA" id="ARBA00022842"/>
    </source>
</evidence>
<dbReference type="InterPro" id="IPR023214">
    <property type="entry name" value="HAD_sf"/>
</dbReference>
<dbReference type="PANTHER" id="PTHR46470">
    <property type="entry name" value="N-ACYLNEURAMINATE-9-PHOSPHATASE"/>
    <property type="match status" value="1"/>
</dbReference>
<comment type="cofactor">
    <cofactor evidence="1">
        <name>Mg(2+)</name>
        <dbReference type="ChEBI" id="CHEBI:18420"/>
    </cofactor>
</comment>
<evidence type="ECO:0000256" key="2">
    <source>
        <dbReference type="ARBA" id="ARBA00022801"/>
    </source>
</evidence>
<dbReference type="GO" id="GO:0044281">
    <property type="term" value="P:small molecule metabolic process"/>
    <property type="evidence" value="ECO:0007669"/>
    <property type="project" value="UniProtKB-ARBA"/>
</dbReference>
<dbReference type="RefSeq" id="WP_051764987.1">
    <property type="nucleotide sequence ID" value="NZ_CP034550.1"/>
</dbReference>
<dbReference type="KEGG" id="ssyi:EKG83_31625"/>
<keyword evidence="2 4" id="KW-0378">Hydrolase</keyword>
<proteinExistence type="predicted"/>
<evidence type="ECO:0000256" key="1">
    <source>
        <dbReference type="ARBA" id="ARBA00001946"/>
    </source>
</evidence>
<dbReference type="GO" id="GO:0016787">
    <property type="term" value="F:hydrolase activity"/>
    <property type="evidence" value="ECO:0007669"/>
    <property type="project" value="UniProtKB-KW"/>
</dbReference>
<evidence type="ECO:0000313" key="5">
    <source>
        <dbReference type="Proteomes" id="UP000325787"/>
    </source>
</evidence>
<keyword evidence="3" id="KW-0460">Magnesium</keyword>
<reference evidence="5" key="1">
    <citation type="journal article" date="2021" name="Curr. Microbiol.">
        <title>Complete genome of nocamycin-producing strain Saccharothrix syringae NRRL B-16468 reveals the biosynthetic potential for secondary metabolites.</title>
        <authorList>
            <person name="Mo X."/>
            <person name="Yang S."/>
        </authorList>
    </citation>
    <scope>NUCLEOTIDE SEQUENCE [LARGE SCALE GENOMIC DNA]</scope>
    <source>
        <strain evidence="5">ATCC 51364 / DSM 43886 / JCM 6844 / KCTC 9398 / NBRC 14523 / NRRL B-16468 / INA 2240</strain>
    </source>
</reference>
<dbReference type="Gene3D" id="3.40.50.1000">
    <property type="entry name" value="HAD superfamily/HAD-like"/>
    <property type="match status" value="1"/>
</dbReference>
<accession>A0A5Q0H557</accession>
<dbReference type="SUPFAM" id="SSF56784">
    <property type="entry name" value="HAD-like"/>
    <property type="match status" value="1"/>
</dbReference>
<dbReference type="SFLD" id="SFLDS00003">
    <property type="entry name" value="Haloacid_Dehalogenase"/>
    <property type="match status" value="1"/>
</dbReference>
<protein>
    <submittedName>
        <fullName evidence="4">HAD family hydrolase</fullName>
    </submittedName>
</protein>
<dbReference type="InterPro" id="IPR006439">
    <property type="entry name" value="HAD-SF_hydro_IA"/>
</dbReference>
<evidence type="ECO:0000313" key="4">
    <source>
        <dbReference type="EMBL" id="QFZ21337.1"/>
    </source>
</evidence>
<dbReference type="AlphaFoldDB" id="A0A5Q0H557"/>